<gene>
    <name evidence="2" type="ORF">PCOR1329_LOCUS56264</name>
</gene>
<feature type="region of interest" description="Disordered" evidence="1">
    <location>
        <begin position="155"/>
        <end position="196"/>
    </location>
</feature>
<comment type="caution">
    <text evidence="2">The sequence shown here is derived from an EMBL/GenBank/DDBJ whole genome shotgun (WGS) entry which is preliminary data.</text>
</comment>
<evidence type="ECO:0000313" key="3">
    <source>
        <dbReference type="Proteomes" id="UP001189429"/>
    </source>
</evidence>
<sequence>MSARARKSTIYLDMSRSLPSFEGTPPSLPEAFRPRHQATEVRAHLPWPARDTRPKRDALVTLAFASDACDALEESGELHVVADSEAVVEEACGTLTRSRLFAPCLAFPFHQAGVPAAYPRGDLLCADAALSTDGRSDRQLFYSRWEKRAASLPNFRFRGGRGRNEAAPDVPPPAKRAIEAPPPGKTKLSGGARSRG</sequence>
<evidence type="ECO:0000256" key="1">
    <source>
        <dbReference type="SAM" id="MobiDB-lite"/>
    </source>
</evidence>
<proteinExistence type="predicted"/>
<feature type="compositionally biased region" description="Pro residues" evidence="1">
    <location>
        <begin position="169"/>
        <end position="184"/>
    </location>
</feature>
<evidence type="ECO:0000313" key="2">
    <source>
        <dbReference type="EMBL" id="CAK0870059.1"/>
    </source>
</evidence>
<keyword evidence="3" id="KW-1185">Reference proteome</keyword>
<name>A0ABN9VAN7_9DINO</name>
<protein>
    <submittedName>
        <fullName evidence="2">Uncharacterized protein</fullName>
    </submittedName>
</protein>
<dbReference type="EMBL" id="CAUYUJ010016920">
    <property type="protein sequence ID" value="CAK0870059.1"/>
    <property type="molecule type" value="Genomic_DNA"/>
</dbReference>
<accession>A0ABN9VAN7</accession>
<reference evidence="2" key="1">
    <citation type="submission" date="2023-10" db="EMBL/GenBank/DDBJ databases">
        <authorList>
            <person name="Chen Y."/>
            <person name="Shah S."/>
            <person name="Dougan E. K."/>
            <person name="Thang M."/>
            <person name="Chan C."/>
        </authorList>
    </citation>
    <scope>NUCLEOTIDE SEQUENCE [LARGE SCALE GENOMIC DNA]</scope>
</reference>
<organism evidence="2 3">
    <name type="scientific">Prorocentrum cordatum</name>
    <dbReference type="NCBI Taxonomy" id="2364126"/>
    <lineage>
        <taxon>Eukaryota</taxon>
        <taxon>Sar</taxon>
        <taxon>Alveolata</taxon>
        <taxon>Dinophyceae</taxon>
        <taxon>Prorocentrales</taxon>
        <taxon>Prorocentraceae</taxon>
        <taxon>Prorocentrum</taxon>
    </lineage>
</organism>
<dbReference type="Proteomes" id="UP001189429">
    <property type="component" value="Unassembled WGS sequence"/>
</dbReference>